<dbReference type="GO" id="GO:0003924">
    <property type="term" value="F:GTPase activity"/>
    <property type="evidence" value="ECO:0007669"/>
    <property type="project" value="InterPro"/>
</dbReference>
<dbReference type="VEuPathDB" id="AmoebaDB:NAEGRDRAFT_73249"/>
<keyword evidence="2" id="KW-0342">GTP-binding</keyword>
<dbReference type="InterPro" id="IPR003578">
    <property type="entry name" value="Small_GTPase_Rho"/>
</dbReference>
<dbReference type="RefSeq" id="XP_002671699.1">
    <property type="nucleotide sequence ID" value="XM_002671653.1"/>
</dbReference>
<accession>D2VW49</accession>
<protein>
    <submittedName>
        <fullName evidence="3">Rho family small GTPase</fullName>
    </submittedName>
</protein>
<dbReference type="Pfam" id="PF00071">
    <property type="entry name" value="Ras"/>
    <property type="match status" value="1"/>
</dbReference>
<dbReference type="PRINTS" id="PR00449">
    <property type="entry name" value="RASTRNSFRMNG"/>
</dbReference>
<dbReference type="STRING" id="5762.D2VW49"/>
<dbReference type="AlphaFoldDB" id="D2VW49"/>
<dbReference type="KEGG" id="ngr:NAEGRDRAFT_73249"/>
<dbReference type="SMART" id="SM00173">
    <property type="entry name" value="RAS"/>
    <property type="match status" value="1"/>
</dbReference>
<dbReference type="eggNOG" id="KOG0393">
    <property type="taxonomic scope" value="Eukaryota"/>
</dbReference>
<dbReference type="EMBL" id="GG738903">
    <property type="protein sequence ID" value="EFC38955.1"/>
    <property type="molecule type" value="Genomic_DNA"/>
</dbReference>
<dbReference type="CDD" id="cd00157">
    <property type="entry name" value="Rho"/>
    <property type="match status" value="1"/>
</dbReference>
<dbReference type="GeneID" id="8850809"/>
<dbReference type="InterPro" id="IPR001806">
    <property type="entry name" value="Small_GTPase"/>
</dbReference>
<dbReference type="GO" id="GO:0005525">
    <property type="term" value="F:GTP binding"/>
    <property type="evidence" value="ECO:0007669"/>
    <property type="project" value="UniProtKB-KW"/>
</dbReference>
<sequence length="302" mass="35153">MSQLALSDTYHETNYRTKIAYFNGTTYSYYYHPYAMEFYKEYLNITCNFRRNLINFQLKVNELIAENYSKQEEALKTKFDTVELYRPFQEIKNSINVEQIEKQKSRLKIIICGEGAVGKTSLIHKLYYGKIPEYFPGNCELEIGYGYLNNVTMNKFVTLTLWDTAGQKDYDKLRPLSYPYTDVFCICFTRISSKSFKKIPSRWVPEINHHAPNSALVLIGCKFDLLSDTDVITKLRYRHFDSAVKYENSVQMAKNIGALTYIETSALTGEGNVSDFAEIITKCHAMFREIYPIKSEKKCIIC</sequence>
<gene>
    <name evidence="3" type="ORF">NAEGRDRAFT_73249</name>
</gene>
<dbReference type="PROSITE" id="PS51419">
    <property type="entry name" value="RAB"/>
    <property type="match status" value="1"/>
</dbReference>
<dbReference type="Gene3D" id="3.40.50.300">
    <property type="entry name" value="P-loop containing nucleotide triphosphate hydrolases"/>
    <property type="match status" value="1"/>
</dbReference>
<keyword evidence="1" id="KW-0547">Nucleotide-binding</keyword>
<dbReference type="InParanoid" id="D2VW49"/>
<evidence type="ECO:0000256" key="2">
    <source>
        <dbReference type="ARBA" id="ARBA00023134"/>
    </source>
</evidence>
<dbReference type="GO" id="GO:0007264">
    <property type="term" value="P:small GTPase-mediated signal transduction"/>
    <property type="evidence" value="ECO:0007669"/>
    <property type="project" value="InterPro"/>
</dbReference>
<dbReference type="SMART" id="SM00174">
    <property type="entry name" value="RHO"/>
    <property type="match status" value="1"/>
</dbReference>
<dbReference type="PANTHER" id="PTHR24072">
    <property type="entry name" value="RHO FAMILY GTPASE"/>
    <property type="match status" value="1"/>
</dbReference>
<dbReference type="InterPro" id="IPR005225">
    <property type="entry name" value="Small_GTP-bd"/>
</dbReference>
<keyword evidence="4" id="KW-1185">Reference proteome</keyword>
<reference evidence="3 4" key="1">
    <citation type="journal article" date="2010" name="Cell">
        <title>The genome of Naegleria gruberi illuminates early eukaryotic versatility.</title>
        <authorList>
            <person name="Fritz-Laylin L.K."/>
            <person name="Prochnik S.E."/>
            <person name="Ginger M.L."/>
            <person name="Dacks J.B."/>
            <person name="Carpenter M.L."/>
            <person name="Field M.C."/>
            <person name="Kuo A."/>
            <person name="Paredez A."/>
            <person name="Chapman J."/>
            <person name="Pham J."/>
            <person name="Shu S."/>
            <person name="Neupane R."/>
            <person name="Cipriano M."/>
            <person name="Mancuso J."/>
            <person name="Tu H."/>
            <person name="Salamov A."/>
            <person name="Lindquist E."/>
            <person name="Shapiro H."/>
            <person name="Lucas S."/>
            <person name="Grigoriev I.V."/>
            <person name="Cande W.Z."/>
            <person name="Fulton C."/>
            <person name="Rokhsar D.S."/>
            <person name="Dawson S.C."/>
        </authorList>
    </citation>
    <scope>NUCLEOTIDE SEQUENCE [LARGE SCALE GENOMIC DNA]</scope>
    <source>
        <strain evidence="3 4">NEG-M</strain>
    </source>
</reference>
<dbReference type="Proteomes" id="UP000006671">
    <property type="component" value="Unassembled WGS sequence"/>
</dbReference>
<evidence type="ECO:0000313" key="4">
    <source>
        <dbReference type="Proteomes" id="UP000006671"/>
    </source>
</evidence>
<evidence type="ECO:0000313" key="3">
    <source>
        <dbReference type="EMBL" id="EFC38955.1"/>
    </source>
</evidence>
<dbReference type="SMART" id="SM00175">
    <property type="entry name" value="RAB"/>
    <property type="match status" value="1"/>
</dbReference>
<dbReference type="InterPro" id="IPR027417">
    <property type="entry name" value="P-loop_NTPase"/>
</dbReference>
<name>D2VW49_NAEGR</name>
<dbReference type="OMA" id="CARIDIE"/>
<evidence type="ECO:0000256" key="1">
    <source>
        <dbReference type="ARBA" id="ARBA00022741"/>
    </source>
</evidence>
<dbReference type="NCBIfam" id="TIGR00231">
    <property type="entry name" value="small_GTP"/>
    <property type="match status" value="1"/>
</dbReference>
<organism evidence="4">
    <name type="scientific">Naegleria gruberi</name>
    <name type="common">Amoeba</name>
    <dbReference type="NCBI Taxonomy" id="5762"/>
    <lineage>
        <taxon>Eukaryota</taxon>
        <taxon>Discoba</taxon>
        <taxon>Heterolobosea</taxon>
        <taxon>Tetramitia</taxon>
        <taxon>Eutetramitia</taxon>
        <taxon>Vahlkampfiidae</taxon>
        <taxon>Naegleria</taxon>
    </lineage>
</organism>
<proteinExistence type="predicted"/>
<dbReference type="PROSITE" id="PS51420">
    <property type="entry name" value="RHO"/>
    <property type="match status" value="1"/>
</dbReference>
<dbReference type="SUPFAM" id="SSF52540">
    <property type="entry name" value="P-loop containing nucleoside triphosphate hydrolases"/>
    <property type="match status" value="1"/>
</dbReference>